<dbReference type="PANTHER" id="PTHR11070">
    <property type="entry name" value="UVRD / RECB / PCRA DNA HELICASE FAMILY MEMBER"/>
    <property type="match status" value="1"/>
</dbReference>
<evidence type="ECO:0000256" key="3">
    <source>
        <dbReference type="ARBA" id="ARBA00022801"/>
    </source>
</evidence>
<dbReference type="GO" id="GO:0016787">
    <property type="term" value="F:hydrolase activity"/>
    <property type="evidence" value="ECO:0007669"/>
    <property type="project" value="UniProtKB-UniRule"/>
</dbReference>
<comment type="caution">
    <text evidence="14">The sequence shown here is derived from an EMBL/GenBank/DDBJ whole genome shotgun (WGS) entry which is preliminary data.</text>
</comment>
<evidence type="ECO:0000259" key="12">
    <source>
        <dbReference type="PROSITE" id="PS51198"/>
    </source>
</evidence>
<dbReference type="SUPFAM" id="SSF52540">
    <property type="entry name" value="P-loop containing nucleoside triphosphate hydrolases"/>
    <property type="match status" value="1"/>
</dbReference>
<dbReference type="Pfam" id="PF13361">
    <property type="entry name" value="UvrD_C"/>
    <property type="match status" value="1"/>
</dbReference>
<dbReference type="PROSITE" id="PS51198">
    <property type="entry name" value="UVRD_HELICASE_ATP_BIND"/>
    <property type="match status" value="1"/>
</dbReference>
<sequence>MIDTGLLNENQKKAVLSDSRYLRIVAGAGSGKTRVLTMRIAHLIEDERVPAWKILAITFTNKAANEMKERIRGMLKEEEGMPWISTIHSLCVRILRQDIQSMGYPRNFTVMDADDQKSILKEAYKKYEVDTQQFSFGSLLDYISNNKAAEITPERAMEIAGKYSGEKIKAKVYEYYLKRQEELYALDFDDLIFWTVRMFRKFPDILAKWQNHFAYIHVDEFQDIDRMQYVLIRQLAGEKNSVYVVGDPDQTIYTWRGADVDIIMNFTKDFPGAETIMLNQNYRSTACILNGANSVIKNNKHRLKKELFTTNKSDEKIVHYSAVSDEYEAAWIAEEIRQLHAKGSEYRSMAILYRSNYLSRSIEKGLRDAFVPYIIFGGTRFYERQEIKDALCYLRMVVTGDDLSFRRIVNRPKRGIGQKTLETLAAKAEEESCSMYEVLKKEPLFSAKTQNTLDHFSAQVESWRKDMESGEYSLDQLFSKIMTESGYQASLEENPEDSDRVENLKELIDDIRQFEKNNPEGTMDEYLQEVSLYGDRDEAQTADCVQMMTVHAAKGLEFDTVFVTDLNDGIFPNERAMNEGMRGVEEERRLAYVAFTRARKRLFLTEAGGFSFILQRVRTPSRFLEEIDPAYIRHIGGQRQEEASSGRRMAQNTRVRVEAEPKMDLIRTKSVLEPSKKGGVKTGDIVEHAKFGEGVVISVSGGIATIAFAYPAGVHKIAAGHPSLKKKNKTEG</sequence>
<reference evidence="14 15" key="1">
    <citation type="submission" date="2019-08" db="EMBL/GenBank/DDBJ databases">
        <title>In-depth cultivation of the pig gut microbiome towards novel bacterial diversity and tailored functional studies.</title>
        <authorList>
            <person name="Wylensek D."/>
            <person name="Hitch T.C.A."/>
            <person name="Clavel T."/>
        </authorList>
    </citation>
    <scope>NUCLEOTIDE SEQUENCE [LARGE SCALE GENOMIC DNA]</scope>
    <source>
        <strain evidence="14 15">Oil+RF-744-GAM-WT-6</strain>
    </source>
</reference>
<dbReference type="CDD" id="cd17932">
    <property type="entry name" value="DEXQc_UvrD"/>
    <property type="match status" value="1"/>
</dbReference>
<dbReference type="EMBL" id="VUMN01000009">
    <property type="protein sequence ID" value="MSS58309.1"/>
    <property type="molecule type" value="Genomic_DNA"/>
</dbReference>
<dbReference type="InterPro" id="IPR000212">
    <property type="entry name" value="DNA_helicase_UvrD/REP"/>
</dbReference>
<dbReference type="RefSeq" id="WP_154504025.1">
    <property type="nucleotide sequence ID" value="NZ_VUMN01000009.1"/>
</dbReference>
<evidence type="ECO:0000256" key="6">
    <source>
        <dbReference type="ARBA" id="ARBA00023125"/>
    </source>
</evidence>
<dbReference type="AlphaFoldDB" id="A0A7X2TF32"/>
<dbReference type="InterPro" id="IPR013986">
    <property type="entry name" value="DExx_box_DNA_helicase_dom_sf"/>
</dbReference>
<dbReference type="InterPro" id="IPR027417">
    <property type="entry name" value="P-loop_NTPase"/>
</dbReference>
<name>A0A7X2TF32_9FIRM</name>
<protein>
    <recommendedName>
        <fullName evidence="9">DNA 3'-5' helicase</fullName>
        <ecNumber evidence="9">5.6.2.4</ecNumber>
    </recommendedName>
</protein>
<evidence type="ECO:0000259" key="13">
    <source>
        <dbReference type="PROSITE" id="PS51217"/>
    </source>
</evidence>
<organism evidence="14 15">
    <name type="scientific">Stecheria intestinalis</name>
    <dbReference type="NCBI Taxonomy" id="2606630"/>
    <lineage>
        <taxon>Bacteria</taxon>
        <taxon>Bacillati</taxon>
        <taxon>Bacillota</taxon>
        <taxon>Erysipelotrichia</taxon>
        <taxon>Erysipelotrichales</taxon>
        <taxon>Erysipelotrichaceae</taxon>
        <taxon>Stecheria</taxon>
    </lineage>
</organism>
<keyword evidence="15" id="KW-1185">Reference proteome</keyword>
<evidence type="ECO:0000256" key="7">
    <source>
        <dbReference type="ARBA" id="ARBA00023235"/>
    </source>
</evidence>
<comment type="catalytic activity">
    <reaction evidence="8">
        <text>Couples ATP hydrolysis with the unwinding of duplex DNA by translocating in the 3'-5' direction.</text>
        <dbReference type="EC" id="5.6.2.4"/>
    </reaction>
</comment>
<evidence type="ECO:0000256" key="11">
    <source>
        <dbReference type="PROSITE-ProRule" id="PRU00560"/>
    </source>
</evidence>
<dbReference type="GO" id="GO:0005524">
    <property type="term" value="F:ATP binding"/>
    <property type="evidence" value="ECO:0007669"/>
    <property type="project" value="UniProtKB-UniRule"/>
</dbReference>
<dbReference type="InterPro" id="IPR014016">
    <property type="entry name" value="UvrD-like_ATP-bd"/>
</dbReference>
<gene>
    <name evidence="14" type="ORF">FYJ51_05265</name>
</gene>
<dbReference type="Gene3D" id="1.10.486.10">
    <property type="entry name" value="PCRA, domain 4"/>
    <property type="match status" value="1"/>
</dbReference>
<proteinExistence type="inferred from homology"/>
<dbReference type="PROSITE" id="PS51217">
    <property type="entry name" value="UVRD_HELICASE_CTER"/>
    <property type="match status" value="1"/>
</dbReference>
<dbReference type="Pfam" id="PF00580">
    <property type="entry name" value="UvrD-helicase"/>
    <property type="match status" value="1"/>
</dbReference>
<keyword evidence="7" id="KW-0413">Isomerase</keyword>
<dbReference type="GO" id="GO:0033202">
    <property type="term" value="C:DNA helicase complex"/>
    <property type="evidence" value="ECO:0007669"/>
    <property type="project" value="TreeGrafter"/>
</dbReference>
<dbReference type="GO" id="GO:0000725">
    <property type="term" value="P:recombinational repair"/>
    <property type="evidence" value="ECO:0007669"/>
    <property type="project" value="TreeGrafter"/>
</dbReference>
<dbReference type="CDD" id="cd18807">
    <property type="entry name" value="SF1_C_UvrD"/>
    <property type="match status" value="1"/>
</dbReference>
<keyword evidence="2 11" id="KW-0547">Nucleotide-binding</keyword>
<evidence type="ECO:0000256" key="9">
    <source>
        <dbReference type="ARBA" id="ARBA00034808"/>
    </source>
</evidence>
<feature type="binding site" evidence="11">
    <location>
        <begin position="26"/>
        <end position="33"/>
    </location>
    <ligand>
        <name>ATP</name>
        <dbReference type="ChEBI" id="CHEBI:30616"/>
    </ligand>
</feature>
<dbReference type="GO" id="GO:0003677">
    <property type="term" value="F:DNA binding"/>
    <property type="evidence" value="ECO:0007669"/>
    <property type="project" value="UniProtKB-KW"/>
</dbReference>
<dbReference type="Proteomes" id="UP000461880">
    <property type="component" value="Unassembled WGS sequence"/>
</dbReference>
<feature type="domain" description="UvrD-like helicase C-terminal" evidence="13">
    <location>
        <begin position="286"/>
        <end position="555"/>
    </location>
</feature>
<evidence type="ECO:0000313" key="14">
    <source>
        <dbReference type="EMBL" id="MSS58309.1"/>
    </source>
</evidence>
<keyword evidence="4 11" id="KW-0347">Helicase</keyword>
<keyword evidence="5 11" id="KW-0067">ATP-binding</keyword>
<feature type="domain" description="UvrD-like helicase ATP-binding" evidence="12">
    <location>
        <begin position="5"/>
        <end position="285"/>
    </location>
</feature>
<dbReference type="Gene3D" id="3.40.50.300">
    <property type="entry name" value="P-loop containing nucleotide triphosphate hydrolases"/>
    <property type="match status" value="2"/>
</dbReference>
<evidence type="ECO:0000256" key="8">
    <source>
        <dbReference type="ARBA" id="ARBA00034617"/>
    </source>
</evidence>
<evidence type="ECO:0000256" key="4">
    <source>
        <dbReference type="ARBA" id="ARBA00022806"/>
    </source>
</evidence>
<dbReference type="Gene3D" id="1.10.10.160">
    <property type="match status" value="1"/>
</dbReference>
<dbReference type="PANTHER" id="PTHR11070:SF2">
    <property type="entry name" value="ATP-DEPENDENT DNA HELICASE SRS2"/>
    <property type="match status" value="1"/>
</dbReference>
<keyword evidence="6" id="KW-0238">DNA-binding</keyword>
<evidence type="ECO:0000256" key="10">
    <source>
        <dbReference type="ARBA" id="ARBA00048988"/>
    </source>
</evidence>
<dbReference type="GO" id="GO:0005829">
    <property type="term" value="C:cytosol"/>
    <property type="evidence" value="ECO:0007669"/>
    <property type="project" value="TreeGrafter"/>
</dbReference>
<comment type="catalytic activity">
    <reaction evidence="10">
        <text>ATP + H2O = ADP + phosphate + H(+)</text>
        <dbReference type="Rhea" id="RHEA:13065"/>
        <dbReference type="ChEBI" id="CHEBI:15377"/>
        <dbReference type="ChEBI" id="CHEBI:15378"/>
        <dbReference type="ChEBI" id="CHEBI:30616"/>
        <dbReference type="ChEBI" id="CHEBI:43474"/>
        <dbReference type="ChEBI" id="CHEBI:456216"/>
        <dbReference type="EC" id="5.6.2.4"/>
    </reaction>
</comment>
<dbReference type="EC" id="5.6.2.4" evidence="9"/>
<keyword evidence="3 11" id="KW-0378">Hydrolase</keyword>
<comment type="similarity">
    <text evidence="1">Belongs to the helicase family. UvrD subfamily.</text>
</comment>
<evidence type="ECO:0000313" key="15">
    <source>
        <dbReference type="Proteomes" id="UP000461880"/>
    </source>
</evidence>
<evidence type="ECO:0000256" key="5">
    <source>
        <dbReference type="ARBA" id="ARBA00022840"/>
    </source>
</evidence>
<evidence type="ECO:0000256" key="1">
    <source>
        <dbReference type="ARBA" id="ARBA00009922"/>
    </source>
</evidence>
<accession>A0A7X2TF32</accession>
<dbReference type="GO" id="GO:0043138">
    <property type="term" value="F:3'-5' DNA helicase activity"/>
    <property type="evidence" value="ECO:0007669"/>
    <property type="project" value="UniProtKB-EC"/>
</dbReference>
<dbReference type="InterPro" id="IPR014017">
    <property type="entry name" value="DNA_helicase_UvrD-like_C"/>
</dbReference>
<evidence type="ECO:0000256" key="2">
    <source>
        <dbReference type="ARBA" id="ARBA00022741"/>
    </source>
</evidence>